<dbReference type="Proteomes" id="UP000256970">
    <property type="component" value="Unassembled WGS sequence"/>
</dbReference>
<proteinExistence type="predicted"/>
<name>A0A383WGA2_TETOB</name>
<organism evidence="2 3">
    <name type="scientific">Tetradesmus obliquus</name>
    <name type="common">Green alga</name>
    <name type="synonym">Acutodesmus obliquus</name>
    <dbReference type="NCBI Taxonomy" id="3088"/>
    <lineage>
        <taxon>Eukaryota</taxon>
        <taxon>Viridiplantae</taxon>
        <taxon>Chlorophyta</taxon>
        <taxon>core chlorophytes</taxon>
        <taxon>Chlorophyceae</taxon>
        <taxon>CS clade</taxon>
        <taxon>Sphaeropleales</taxon>
        <taxon>Scenedesmaceae</taxon>
        <taxon>Tetradesmus</taxon>
    </lineage>
</organism>
<evidence type="ECO:0000313" key="1">
    <source>
        <dbReference type="EMBL" id="SZX62874.1"/>
    </source>
</evidence>
<dbReference type="STRING" id="3088.A0A383WGA2"/>
<accession>A0A383WGA2</accession>
<gene>
    <name evidence="2" type="ORF">BQ4739_LOCUS16928</name>
    <name evidence="1" type="ORF">BQ4739_LOCUS3451</name>
</gene>
<dbReference type="EMBL" id="FNXT01001260">
    <property type="protein sequence ID" value="SZX76547.1"/>
    <property type="molecule type" value="Genomic_DNA"/>
</dbReference>
<evidence type="ECO:0000313" key="2">
    <source>
        <dbReference type="EMBL" id="SZX76547.1"/>
    </source>
</evidence>
<keyword evidence="3" id="KW-1185">Reference proteome</keyword>
<dbReference type="EMBL" id="FNXT01000269">
    <property type="protein sequence ID" value="SZX62874.1"/>
    <property type="molecule type" value="Genomic_DNA"/>
</dbReference>
<reference evidence="2 3" key="1">
    <citation type="submission" date="2016-10" db="EMBL/GenBank/DDBJ databases">
        <authorList>
            <person name="Cai Z."/>
        </authorList>
    </citation>
    <scope>NUCLEOTIDE SEQUENCE [LARGE SCALE GENOMIC DNA]</scope>
</reference>
<evidence type="ECO:0000313" key="3">
    <source>
        <dbReference type="Proteomes" id="UP000256970"/>
    </source>
</evidence>
<protein>
    <submittedName>
        <fullName evidence="2">Uncharacterized protein</fullName>
    </submittedName>
</protein>
<sequence>MRCLAPLNSRSCSRTACARQPYIVAWTTPRCKQQQHQQLGVACAASRRAGWADLQSPAAVAAAALAALALQASAAAGVLAQPISSSLAQQEPHTQQTCSLQSQPLADLAGLFESQKDDIDPFTLYGTNFKKYQIEQMEGEKVVSRSRGFTVDSCVSAVLASQETPEFNGLPTGEKVQAGDGLLCKRATGPDLNKACKQSCASACGDALARYEERMFAETGFKLEPKERERVLRNCRHSCSYECTKSGKAHDFVVPYRR</sequence>
<dbReference type="AlphaFoldDB" id="A0A383WGA2"/>